<evidence type="ECO:0000256" key="13">
    <source>
        <dbReference type="SAM" id="MobiDB-lite"/>
    </source>
</evidence>
<keyword evidence="5 14" id="KW-0812">Transmembrane</keyword>
<dbReference type="Pfam" id="PF00116">
    <property type="entry name" value="COX2"/>
    <property type="match status" value="1"/>
</dbReference>
<keyword evidence="7" id="KW-0249">Electron transport</keyword>
<dbReference type="InterPro" id="IPR008972">
    <property type="entry name" value="Cupredoxin"/>
</dbReference>
<keyword evidence="6 12" id="KW-0479">Metal-binding</keyword>
<dbReference type="InterPro" id="IPR002429">
    <property type="entry name" value="CcO_II-like_C"/>
</dbReference>
<dbReference type="AlphaFoldDB" id="A0A545UBC6"/>
<evidence type="ECO:0000256" key="2">
    <source>
        <dbReference type="ARBA" id="ARBA00007866"/>
    </source>
</evidence>
<accession>A0A545UBC6</accession>
<sequence length="484" mass="52745">MAVAIIMALIVVASVLFHILSPWQQTELASNWGTIDDTLLITAVICGIFFVGILLFMAYAIFRYRHREGHRAHYEPENKKLEWWLISITTVGICGMLAPGLFVYSDFVHVPDDAHVVEAVGQQWQWSYRFPGDDGELGTVDIKHITFDNPFGIDLSDPKGQDDILVSSNEVHLPLDRPVKMLLRSKDTLHNFYVPQFRVKMDTVPGLVTYFWFTPTKVGEYEVLCAEYCGVGHATMRGRVVVESEAAFRDWLSRQPTVAEAVVKDTGGSLAEQGRQLAEGLGCLACHSTDGSQSLGPGWLGLYGKTETLVDGSTVIVDEAYLKESILAPNAKLVQGYPAVMVPYDLSEAELNLLVAYTRSLAGAGPDAEPGDEPSPPPQGALEPAPGDAAARGRALAQAQGCLVCHSLDGSRGLGPTWKGMYGKTETLADGSTVVVDEAYLRESILEPNAKLVDGYPPVMQPYPLSDAQLDDLIAFTKAISEEE</sequence>
<reference evidence="17 18" key="1">
    <citation type="submission" date="2019-06" db="EMBL/GenBank/DDBJ databases">
        <title>Whole genome sequence for Cellvibrionaceae sp. R142.</title>
        <authorList>
            <person name="Wang G."/>
        </authorList>
    </citation>
    <scope>NUCLEOTIDE SEQUENCE [LARGE SCALE GENOMIC DNA]</scope>
    <source>
        <strain evidence="17 18">R142</strain>
    </source>
</reference>
<evidence type="ECO:0000256" key="10">
    <source>
        <dbReference type="ARBA" id="ARBA00023136"/>
    </source>
</evidence>
<dbReference type="PRINTS" id="PR01166">
    <property type="entry name" value="CYCOXIDASEII"/>
</dbReference>
<evidence type="ECO:0000259" key="16">
    <source>
        <dbReference type="PROSITE" id="PS51007"/>
    </source>
</evidence>
<proteinExistence type="inferred from homology"/>
<evidence type="ECO:0000256" key="11">
    <source>
        <dbReference type="ARBA" id="ARBA00047816"/>
    </source>
</evidence>
<dbReference type="SUPFAM" id="SSF49503">
    <property type="entry name" value="Cupredoxins"/>
    <property type="match status" value="1"/>
</dbReference>
<feature type="domain" description="Cytochrome c" evidence="16">
    <location>
        <begin position="269"/>
        <end position="362"/>
    </location>
</feature>
<keyword evidence="4 12" id="KW-0349">Heme</keyword>
<comment type="catalytic activity">
    <reaction evidence="11">
        <text>4 Fe(II)-[cytochrome c] + O2 + 8 H(+)(in) = 4 Fe(III)-[cytochrome c] + 2 H2O + 4 H(+)(out)</text>
        <dbReference type="Rhea" id="RHEA:11436"/>
        <dbReference type="Rhea" id="RHEA-COMP:10350"/>
        <dbReference type="Rhea" id="RHEA-COMP:14399"/>
        <dbReference type="ChEBI" id="CHEBI:15377"/>
        <dbReference type="ChEBI" id="CHEBI:15378"/>
        <dbReference type="ChEBI" id="CHEBI:15379"/>
        <dbReference type="ChEBI" id="CHEBI:29033"/>
        <dbReference type="ChEBI" id="CHEBI:29034"/>
        <dbReference type="EC" id="7.1.1.9"/>
    </reaction>
</comment>
<evidence type="ECO:0000256" key="5">
    <source>
        <dbReference type="ARBA" id="ARBA00022692"/>
    </source>
</evidence>
<dbReference type="InterPro" id="IPR036909">
    <property type="entry name" value="Cyt_c-like_dom_sf"/>
</dbReference>
<feature type="domain" description="Cytochrome c" evidence="16">
    <location>
        <begin position="388"/>
        <end position="481"/>
    </location>
</feature>
<dbReference type="Gene3D" id="1.10.287.90">
    <property type="match status" value="1"/>
</dbReference>
<feature type="domain" description="Cytochrome oxidase subunit II copper A binding" evidence="15">
    <location>
        <begin position="112"/>
        <end position="254"/>
    </location>
</feature>
<dbReference type="GO" id="GO:0005507">
    <property type="term" value="F:copper ion binding"/>
    <property type="evidence" value="ECO:0007669"/>
    <property type="project" value="InterPro"/>
</dbReference>
<evidence type="ECO:0000256" key="7">
    <source>
        <dbReference type="ARBA" id="ARBA00022982"/>
    </source>
</evidence>
<evidence type="ECO:0000313" key="18">
    <source>
        <dbReference type="Proteomes" id="UP000319732"/>
    </source>
</evidence>
<feature type="region of interest" description="Disordered" evidence="13">
    <location>
        <begin position="364"/>
        <end position="388"/>
    </location>
</feature>
<name>A0A545UBC6_9GAMM</name>
<dbReference type="Gene3D" id="1.10.760.10">
    <property type="entry name" value="Cytochrome c-like domain"/>
    <property type="match status" value="2"/>
</dbReference>
<evidence type="ECO:0000256" key="9">
    <source>
        <dbReference type="ARBA" id="ARBA00023004"/>
    </source>
</evidence>
<dbReference type="PROSITE" id="PS51007">
    <property type="entry name" value="CYTC"/>
    <property type="match status" value="2"/>
</dbReference>
<evidence type="ECO:0000256" key="12">
    <source>
        <dbReference type="PROSITE-ProRule" id="PRU00433"/>
    </source>
</evidence>
<evidence type="ECO:0000256" key="6">
    <source>
        <dbReference type="ARBA" id="ARBA00022723"/>
    </source>
</evidence>
<dbReference type="InterPro" id="IPR036257">
    <property type="entry name" value="Cyt_c_oxidase_su2_TM_sf"/>
</dbReference>
<dbReference type="RefSeq" id="WP_142902138.1">
    <property type="nucleotide sequence ID" value="NZ_ML660087.1"/>
</dbReference>
<dbReference type="InterPro" id="IPR009056">
    <property type="entry name" value="Cyt_c-like_dom"/>
</dbReference>
<dbReference type="GO" id="GO:0004129">
    <property type="term" value="F:cytochrome-c oxidase activity"/>
    <property type="evidence" value="ECO:0007669"/>
    <property type="project" value="UniProtKB-EC"/>
</dbReference>
<dbReference type="Proteomes" id="UP000319732">
    <property type="component" value="Unassembled WGS sequence"/>
</dbReference>
<evidence type="ECO:0000256" key="8">
    <source>
        <dbReference type="ARBA" id="ARBA00022989"/>
    </source>
</evidence>
<evidence type="ECO:0000259" key="15">
    <source>
        <dbReference type="PROSITE" id="PS50857"/>
    </source>
</evidence>
<comment type="similarity">
    <text evidence="2">Belongs to the cytochrome c oxidase subunit 2 family.</text>
</comment>
<comment type="caution">
    <text evidence="17">The sequence shown here is derived from an EMBL/GenBank/DDBJ whole genome shotgun (WGS) entry which is preliminary data.</text>
</comment>
<dbReference type="CDD" id="cd13919">
    <property type="entry name" value="CuRO_HCO_II_like_5"/>
    <property type="match status" value="1"/>
</dbReference>
<dbReference type="Pfam" id="PF00034">
    <property type="entry name" value="Cytochrom_C"/>
    <property type="match status" value="2"/>
</dbReference>
<dbReference type="EMBL" id="VHSG01000001">
    <property type="protein sequence ID" value="TQV86771.1"/>
    <property type="molecule type" value="Genomic_DNA"/>
</dbReference>
<dbReference type="GO" id="GO:0042773">
    <property type="term" value="P:ATP synthesis coupled electron transport"/>
    <property type="evidence" value="ECO:0007669"/>
    <property type="project" value="TreeGrafter"/>
</dbReference>
<keyword evidence="18" id="KW-1185">Reference proteome</keyword>
<dbReference type="PROSITE" id="PS50857">
    <property type="entry name" value="COX2_CUA"/>
    <property type="match status" value="1"/>
</dbReference>
<comment type="subcellular location">
    <subcellularLocation>
        <location evidence="1">Membrane</location>
        <topology evidence="1">Multi-pass membrane protein</topology>
    </subcellularLocation>
</comment>
<evidence type="ECO:0000256" key="14">
    <source>
        <dbReference type="SAM" id="Phobius"/>
    </source>
</evidence>
<keyword evidence="3" id="KW-0813">Transport</keyword>
<dbReference type="PANTHER" id="PTHR22888:SF9">
    <property type="entry name" value="CYTOCHROME C OXIDASE SUBUNIT 2"/>
    <property type="match status" value="1"/>
</dbReference>
<dbReference type="GO" id="GO:0016020">
    <property type="term" value="C:membrane"/>
    <property type="evidence" value="ECO:0007669"/>
    <property type="project" value="UniProtKB-SubCell"/>
</dbReference>
<dbReference type="OrthoDB" id="9773456at2"/>
<dbReference type="InterPro" id="IPR045187">
    <property type="entry name" value="CcO_II"/>
</dbReference>
<evidence type="ECO:0000256" key="4">
    <source>
        <dbReference type="ARBA" id="ARBA00022617"/>
    </source>
</evidence>
<keyword evidence="10 14" id="KW-0472">Membrane</keyword>
<feature type="transmembrane region" description="Helical" evidence="14">
    <location>
        <begin position="83"/>
        <end position="104"/>
    </location>
</feature>
<dbReference type="GO" id="GO:0020037">
    <property type="term" value="F:heme binding"/>
    <property type="evidence" value="ECO:0007669"/>
    <property type="project" value="InterPro"/>
</dbReference>
<gene>
    <name evidence="17" type="ORF">FKG94_00030</name>
</gene>
<keyword evidence="9 12" id="KW-0408">Iron</keyword>
<evidence type="ECO:0000256" key="1">
    <source>
        <dbReference type="ARBA" id="ARBA00004141"/>
    </source>
</evidence>
<protein>
    <submittedName>
        <fullName evidence="17">C-type cytochrome</fullName>
    </submittedName>
</protein>
<dbReference type="Gene3D" id="2.60.40.420">
    <property type="entry name" value="Cupredoxins - blue copper proteins"/>
    <property type="match status" value="1"/>
</dbReference>
<keyword evidence="8 14" id="KW-1133">Transmembrane helix</keyword>
<evidence type="ECO:0000313" key="17">
    <source>
        <dbReference type="EMBL" id="TQV86771.1"/>
    </source>
</evidence>
<evidence type="ECO:0000256" key="3">
    <source>
        <dbReference type="ARBA" id="ARBA00022448"/>
    </source>
</evidence>
<dbReference type="SUPFAM" id="SSF46626">
    <property type="entry name" value="Cytochrome c"/>
    <property type="match status" value="2"/>
</dbReference>
<dbReference type="PANTHER" id="PTHR22888">
    <property type="entry name" value="CYTOCHROME C OXIDASE, SUBUNIT II"/>
    <property type="match status" value="1"/>
</dbReference>
<feature type="transmembrane region" description="Helical" evidence="14">
    <location>
        <begin position="38"/>
        <end position="62"/>
    </location>
</feature>
<organism evidence="17 18">
    <name type="scientific">Exilibacterium tricleocarpae</name>
    <dbReference type="NCBI Taxonomy" id="2591008"/>
    <lineage>
        <taxon>Bacteria</taxon>
        <taxon>Pseudomonadati</taxon>
        <taxon>Pseudomonadota</taxon>
        <taxon>Gammaproteobacteria</taxon>
        <taxon>Cellvibrionales</taxon>
        <taxon>Cellvibrionaceae</taxon>
        <taxon>Exilibacterium</taxon>
    </lineage>
</organism>